<dbReference type="RefSeq" id="WP_242153411.1">
    <property type="nucleotide sequence ID" value="NZ_CP093379.1"/>
</dbReference>
<dbReference type="Gene3D" id="3.10.180.10">
    <property type="entry name" value="2,3-Dihydroxybiphenyl 1,2-Dioxygenase, domain 1"/>
    <property type="match status" value="1"/>
</dbReference>
<evidence type="ECO:0000313" key="3">
    <source>
        <dbReference type="Proteomes" id="UP000829542"/>
    </source>
</evidence>
<evidence type="ECO:0000313" key="2">
    <source>
        <dbReference type="EMBL" id="UNM97598.1"/>
    </source>
</evidence>
<dbReference type="InterPro" id="IPR004360">
    <property type="entry name" value="Glyas_Fos-R_dOase_dom"/>
</dbReference>
<organism evidence="2 3">
    <name type="scientific">Ignatzschineria rhizosphaerae</name>
    <dbReference type="NCBI Taxonomy" id="2923279"/>
    <lineage>
        <taxon>Bacteria</taxon>
        <taxon>Pseudomonadati</taxon>
        <taxon>Pseudomonadota</taxon>
        <taxon>Gammaproteobacteria</taxon>
        <taxon>Cardiobacteriales</taxon>
        <taxon>Ignatzschineriaceae</taxon>
        <taxon>Ignatzschineria</taxon>
    </lineage>
</organism>
<dbReference type="InterPro" id="IPR029068">
    <property type="entry name" value="Glyas_Bleomycin-R_OHBP_Dase"/>
</dbReference>
<reference evidence="2 3" key="1">
    <citation type="submission" date="2022-03" db="EMBL/GenBank/DDBJ databases">
        <title>Ignatzschineria rhizosphaerae HR5S32.</title>
        <authorList>
            <person name="Sun J.Q."/>
            <person name="Feng J.Y."/>
        </authorList>
    </citation>
    <scope>NUCLEOTIDE SEQUENCE [LARGE SCALE GENOMIC DNA]</scope>
    <source>
        <strain evidence="2 3">HR5S32</strain>
    </source>
</reference>
<name>A0ABY3X3Y4_9GAMM</name>
<dbReference type="Pfam" id="PF00903">
    <property type="entry name" value="Glyoxalase"/>
    <property type="match status" value="1"/>
</dbReference>
<gene>
    <name evidence="2" type="ORF">MMG00_07960</name>
</gene>
<dbReference type="EMBL" id="CP093379">
    <property type="protein sequence ID" value="UNM97598.1"/>
    <property type="molecule type" value="Genomic_DNA"/>
</dbReference>
<dbReference type="Proteomes" id="UP000829542">
    <property type="component" value="Chromosome"/>
</dbReference>
<protein>
    <submittedName>
        <fullName evidence="2">Glyoxalase/bleomycin resistance/dioxygenase family protein</fullName>
    </submittedName>
</protein>
<sequence length="115" mass="12971">MTPIAVLIHVQNVQEGLKWYKKAFPMAEEIYLPAFDFTLLSIGTFSIEIVQADAKVGQGKCGSVLYWLVEDFDQAIEHFERLGAKLYRGPMMLDQGMRMCQVEDPFGNLIGLKGL</sequence>
<keyword evidence="3" id="KW-1185">Reference proteome</keyword>
<proteinExistence type="predicted"/>
<feature type="domain" description="Glyoxalase/fosfomycin resistance/dioxygenase" evidence="1">
    <location>
        <begin position="6"/>
        <end position="110"/>
    </location>
</feature>
<accession>A0ABY3X3Y4</accession>
<evidence type="ECO:0000259" key="1">
    <source>
        <dbReference type="Pfam" id="PF00903"/>
    </source>
</evidence>
<dbReference type="SUPFAM" id="SSF54593">
    <property type="entry name" value="Glyoxalase/Bleomycin resistance protein/Dihydroxybiphenyl dioxygenase"/>
    <property type="match status" value="1"/>
</dbReference>